<evidence type="ECO:0000313" key="2">
    <source>
        <dbReference type="Proteomes" id="UP000798662"/>
    </source>
</evidence>
<comment type="caution">
    <text evidence="1">The sequence shown here is derived from an EMBL/GenBank/DDBJ whole genome shotgun (WGS) entry which is preliminary data.</text>
</comment>
<sequence>MREEQTKCPAAGGLLCRPGDRFVSHRRPPPPPPARRTHQRSAQPDGGRDRACYRPRHCLQDECRWRPAPAHGDRRASRSTAPTVAATAPASAPPRPNGTCRRLMASAVPKTGHPQLMAAAGRVFLLHRCPPPKTTAAPAPARGVGWSCKEGVGAATARGMGARRPGRQIRSRPAAHAERQTASVAARAARTNHAEPLRAGSQS</sequence>
<proteinExistence type="predicted"/>
<evidence type="ECO:0000313" key="1">
    <source>
        <dbReference type="EMBL" id="KAK1866244.1"/>
    </source>
</evidence>
<dbReference type="EMBL" id="CM020619">
    <property type="protein sequence ID" value="KAK1866244.1"/>
    <property type="molecule type" value="Genomic_DNA"/>
</dbReference>
<accession>A0ACC3C8H1</accession>
<reference evidence="1" key="1">
    <citation type="submission" date="2019-11" db="EMBL/GenBank/DDBJ databases">
        <title>Nori genome reveals adaptations in red seaweeds to the harsh intertidal environment.</title>
        <authorList>
            <person name="Wang D."/>
            <person name="Mao Y."/>
        </authorList>
    </citation>
    <scope>NUCLEOTIDE SEQUENCE</scope>
    <source>
        <tissue evidence="1">Gametophyte</tissue>
    </source>
</reference>
<gene>
    <name evidence="1" type="ORF">I4F81_008764</name>
</gene>
<dbReference type="Proteomes" id="UP000798662">
    <property type="component" value="Chromosome 2"/>
</dbReference>
<protein>
    <submittedName>
        <fullName evidence="1">Uncharacterized protein</fullName>
    </submittedName>
</protein>
<organism evidence="1 2">
    <name type="scientific">Pyropia yezoensis</name>
    <name type="common">Susabi-nori</name>
    <name type="synonym">Porphyra yezoensis</name>
    <dbReference type="NCBI Taxonomy" id="2788"/>
    <lineage>
        <taxon>Eukaryota</taxon>
        <taxon>Rhodophyta</taxon>
        <taxon>Bangiophyceae</taxon>
        <taxon>Bangiales</taxon>
        <taxon>Bangiaceae</taxon>
        <taxon>Pyropia</taxon>
    </lineage>
</organism>
<keyword evidence="2" id="KW-1185">Reference proteome</keyword>
<name>A0ACC3C8H1_PYRYE</name>